<dbReference type="AlphaFoldDB" id="A0AAU4JX22"/>
<dbReference type="SUPFAM" id="SSF53254">
    <property type="entry name" value="Phosphoglycerate mutase-like"/>
    <property type="match status" value="1"/>
</dbReference>
<dbReference type="KEGG" id="whr:OG579_11175"/>
<proteinExistence type="predicted"/>
<dbReference type="InterPro" id="IPR051021">
    <property type="entry name" value="Mito_Ser/Thr_phosphatase"/>
</dbReference>
<dbReference type="RefSeq" id="WP_328855991.1">
    <property type="nucleotide sequence ID" value="NZ_CP108021.1"/>
</dbReference>
<dbReference type="GO" id="GO:0016787">
    <property type="term" value="F:hydrolase activity"/>
    <property type="evidence" value="ECO:0007669"/>
    <property type="project" value="UniProtKB-KW"/>
</dbReference>
<gene>
    <name evidence="2" type="ORF">OG579_11175</name>
</gene>
<evidence type="ECO:0000313" key="3">
    <source>
        <dbReference type="Proteomes" id="UP001432128"/>
    </source>
</evidence>
<dbReference type="EMBL" id="CP108021">
    <property type="protein sequence ID" value="WUM18322.1"/>
    <property type="molecule type" value="Genomic_DNA"/>
</dbReference>
<dbReference type="InterPro" id="IPR029033">
    <property type="entry name" value="His_PPase_superfam"/>
</dbReference>
<accession>A0AAU4JX22</accession>
<keyword evidence="3" id="KW-1185">Reference proteome</keyword>
<evidence type="ECO:0000313" key="2">
    <source>
        <dbReference type="EMBL" id="WUM18322.1"/>
    </source>
</evidence>
<organism evidence="2 3">
    <name type="scientific">Williamsia herbipolensis</name>
    <dbReference type="NCBI Taxonomy" id="1603258"/>
    <lineage>
        <taxon>Bacteria</taxon>
        <taxon>Bacillati</taxon>
        <taxon>Actinomycetota</taxon>
        <taxon>Actinomycetes</taxon>
        <taxon>Mycobacteriales</taxon>
        <taxon>Nocardiaceae</taxon>
        <taxon>Williamsia</taxon>
    </lineage>
</organism>
<name>A0AAU4JX22_9NOCA</name>
<dbReference type="PANTHER" id="PTHR20935:SF0">
    <property type="entry name" value="SERINE_THREONINE-PROTEIN PHOSPHATASE PGAM5, MITOCHONDRIAL"/>
    <property type="match status" value="1"/>
</dbReference>
<dbReference type="Proteomes" id="UP001432128">
    <property type="component" value="Chromosome"/>
</dbReference>
<dbReference type="InterPro" id="IPR013078">
    <property type="entry name" value="His_Pase_superF_clade-1"/>
</dbReference>
<evidence type="ECO:0000256" key="1">
    <source>
        <dbReference type="ARBA" id="ARBA00022801"/>
    </source>
</evidence>
<dbReference type="PANTHER" id="PTHR20935">
    <property type="entry name" value="PHOSPHOGLYCERATE MUTASE-RELATED"/>
    <property type="match status" value="1"/>
</dbReference>
<dbReference type="Pfam" id="PF00300">
    <property type="entry name" value="His_Phos_1"/>
    <property type="match status" value="1"/>
</dbReference>
<sequence length="227" mass="24579">MGVLYLVRHGQARAQAYGAGAWAQHEGGLTELGADQARRAGAALAARVGRIDHAVSGDLARQRETLARILAEFPTTPDGDPEPRLDPRWNEYDLDAIISDTDRTESPTEKRFQAHLDDSLRDWIARRVVGSETWADYRSRADAAMDDAVAQAGSGRTVLAVSSAGTICAVLAGLWGLDDERWLTLARTMINTSITKIIVGGSGCSIVSINDHAHVDLVADRSLMTFR</sequence>
<reference evidence="2 3" key="1">
    <citation type="submission" date="2022-10" db="EMBL/GenBank/DDBJ databases">
        <title>The complete genomes of actinobacterial strains from the NBC collection.</title>
        <authorList>
            <person name="Joergensen T.S."/>
            <person name="Alvarez Arevalo M."/>
            <person name="Sterndorff E.B."/>
            <person name="Faurdal D."/>
            <person name="Vuksanovic O."/>
            <person name="Mourched A.-S."/>
            <person name="Charusanti P."/>
            <person name="Shaw S."/>
            <person name="Blin K."/>
            <person name="Weber T."/>
        </authorList>
    </citation>
    <scope>NUCLEOTIDE SEQUENCE [LARGE SCALE GENOMIC DNA]</scope>
    <source>
        <strain evidence="2 3">NBC_00319</strain>
    </source>
</reference>
<keyword evidence="1" id="KW-0378">Hydrolase</keyword>
<protein>
    <submittedName>
        <fullName evidence="2">Histidine phosphatase family protein</fullName>
    </submittedName>
</protein>
<dbReference type="SMART" id="SM00855">
    <property type="entry name" value="PGAM"/>
    <property type="match status" value="1"/>
</dbReference>
<dbReference type="Gene3D" id="3.40.50.1240">
    <property type="entry name" value="Phosphoglycerate mutase-like"/>
    <property type="match status" value="1"/>
</dbReference>